<dbReference type="InterPro" id="IPR036641">
    <property type="entry name" value="HPT_dom_sf"/>
</dbReference>
<keyword evidence="7" id="KW-1185">Reference proteome</keyword>
<evidence type="ECO:0000256" key="2">
    <source>
        <dbReference type="PROSITE-ProRule" id="PRU00110"/>
    </source>
</evidence>
<dbReference type="Pfam" id="PF01627">
    <property type="entry name" value="Hpt"/>
    <property type="match status" value="1"/>
</dbReference>
<organism evidence="6 7">
    <name type="scientific">Arenimonas terrae</name>
    <dbReference type="NCBI Taxonomy" id="2546226"/>
    <lineage>
        <taxon>Bacteria</taxon>
        <taxon>Pseudomonadati</taxon>
        <taxon>Pseudomonadota</taxon>
        <taxon>Gammaproteobacteria</taxon>
        <taxon>Lysobacterales</taxon>
        <taxon>Lysobacteraceae</taxon>
        <taxon>Arenimonas</taxon>
    </lineage>
</organism>
<feature type="domain" description="HPt" evidence="5">
    <location>
        <begin position="136"/>
        <end position="219"/>
    </location>
</feature>
<dbReference type="InterPro" id="IPR011006">
    <property type="entry name" value="CheY-like_superfamily"/>
</dbReference>
<dbReference type="Gene3D" id="1.20.120.160">
    <property type="entry name" value="HPT domain"/>
    <property type="match status" value="1"/>
</dbReference>
<gene>
    <name evidence="6" type="ORF">E1B00_03940</name>
</gene>
<feature type="modified residue" description="Phosphohistidine" evidence="2">
    <location>
        <position position="175"/>
    </location>
</feature>
<evidence type="ECO:0000256" key="3">
    <source>
        <dbReference type="PROSITE-ProRule" id="PRU00169"/>
    </source>
</evidence>
<dbReference type="EMBL" id="SMDR01000001">
    <property type="protein sequence ID" value="TNJ34938.1"/>
    <property type="molecule type" value="Genomic_DNA"/>
</dbReference>
<dbReference type="GO" id="GO:0000160">
    <property type="term" value="P:phosphorelay signal transduction system"/>
    <property type="evidence" value="ECO:0007669"/>
    <property type="project" value="UniProtKB-KW"/>
</dbReference>
<dbReference type="SUPFAM" id="SSF47226">
    <property type="entry name" value="Histidine-containing phosphotransfer domain, HPT domain"/>
    <property type="match status" value="1"/>
</dbReference>
<dbReference type="InterPro" id="IPR001789">
    <property type="entry name" value="Sig_transdc_resp-reg_receiver"/>
</dbReference>
<proteinExistence type="predicted"/>
<protein>
    <submittedName>
        <fullName evidence="6">Response regulator</fullName>
    </submittedName>
</protein>
<dbReference type="CDD" id="cd00156">
    <property type="entry name" value="REC"/>
    <property type="match status" value="1"/>
</dbReference>
<sequence>MNPRLLLLEDDAVSAAFLCEALAGLPAQVDHAPDLDSARRLAGPEHAAWLFDARLPDGHASDLLVELRARGLQAPALALTAEHDPRALRRLEACGFQQALAKPVSATALLAAVRRAVSMSVDAWDDEAARRALGGDDASVQALRALFLRELPGQLGLLRDACRRGDTAIAQEHLHRLKASCGFVGAGRLLAEVRALSAQPEDGATLDRLQARAAELLVR</sequence>
<accession>A0A5C4RVA4</accession>
<feature type="modified residue" description="4-aspartylphosphate" evidence="3">
    <location>
        <position position="52"/>
    </location>
</feature>
<feature type="domain" description="Response regulatory" evidence="4">
    <location>
        <begin position="4"/>
        <end position="117"/>
    </location>
</feature>
<dbReference type="SMART" id="SM00448">
    <property type="entry name" value="REC"/>
    <property type="match status" value="1"/>
</dbReference>
<reference evidence="6 7" key="1">
    <citation type="submission" date="2019-03" db="EMBL/GenBank/DDBJ databases">
        <title>Arenimonas daejeonensis sp. nov., isolated from compost.</title>
        <authorList>
            <person name="Jeon C.O."/>
        </authorList>
    </citation>
    <scope>NUCLEOTIDE SEQUENCE [LARGE SCALE GENOMIC DNA]</scope>
    <source>
        <strain evidence="6 7">R29</strain>
    </source>
</reference>
<dbReference type="AlphaFoldDB" id="A0A5C4RVA4"/>
<evidence type="ECO:0000259" key="5">
    <source>
        <dbReference type="PROSITE" id="PS50894"/>
    </source>
</evidence>
<dbReference type="RefSeq" id="WP_139445914.1">
    <property type="nucleotide sequence ID" value="NZ_SMDR01000001.1"/>
</dbReference>
<evidence type="ECO:0000256" key="1">
    <source>
        <dbReference type="ARBA" id="ARBA00023012"/>
    </source>
</evidence>
<dbReference type="InterPro" id="IPR008207">
    <property type="entry name" value="Sig_transdc_His_kin_Hpt_dom"/>
</dbReference>
<evidence type="ECO:0000313" key="6">
    <source>
        <dbReference type="EMBL" id="TNJ34938.1"/>
    </source>
</evidence>
<name>A0A5C4RVA4_9GAMM</name>
<keyword evidence="1" id="KW-0902">Two-component regulatory system</keyword>
<dbReference type="PROSITE" id="PS50110">
    <property type="entry name" value="RESPONSE_REGULATORY"/>
    <property type="match status" value="1"/>
</dbReference>
<dbReference type="Proteomes" id="UP000305760">
    <property type="component" value="Unassembled WGS sequence"/>
</dbReference>
<dbReference type="Gene3D" id="3.40.50.2300">
    <property type="match status" value="1"/>
</dbReference>
<dbReference type="OrthoDB" id="5966285at2"/>
<dbReference type="PROSITE" id="PS50894">
    <property type="entry name" value="HPT"/>
    <property type="match status" value="1"/>
</dbReference>
<dbReference type="GO" id="GO:0004672">
    <property type="term" value="F:protein kinase activity"/>
    <property type="evidence" value="ECO:0007669"/>
    <property type="project" value="UniProtKB-ARBA"/>
</dbReference>
<dbReference type="SUPFAM" id="SSF52172">
    <property type="entry name" value="CheY-like"/>
    <property type="match status" value="1"/>
</dbReference>
<dbReference type="Pfam" id="PF00072">
    <property type="entry name" value="Response_reg"/>
    <property type="match status" value="1"/>
</dbReference>
<evidence type="ECO:0000313" key="7">
    <source>
        <dbReference type="Proteomes" id="UP000305760"/>
    </source>
</evidence>
<comment type="caution">
    <text evidence="6">The sequence shown here is derived from an EMBL/GenBank/DDBJ whole genome shotgun (WGS) entry which is preliminary data.</text>
</comment>
<keyword evidence="3" id="KW-0597">Phosphoprotein</keyword>
<evidence type="ECO:0000259" key="4">
    <source>
        <dbReference type="PROSITE" id="PS50110"/>
    </source>
</evidence>